<dbReference type="CDD" id="cd00093">
    <property type="entry name" value="HTH_XRE"/>
    <property type="match status" value="1"/>
</dbReference>
<protein>
    <submittedName>
        <fullName evidence="2">Transcriptional regulator</fullName>
    </submittedName>
</protein>
<dbReference type="InterPro" id="IPR043917">
    <property type="entry name" value="DUF5753"/>
</dbReference>
<dbReference type="Proteomes" id="UP000299211">
    <property type="component" value="Unassembled WGS sequence"/>
</dbReference>
<dbReference type="SUPFAM" id="SSF47413">
    <property type="entry name" value="lambda repressor-like DNA-binding domains"/>
    <property type="match status" value="1"/>
</dbReference>
<dbReference type="Proteomes" id="UP000302139">
    <property type="component" value="Unassembled WGS sequence"/>
</dbReference>
<dbReference type="EMBL" id="BJHY01000001">
    <property type="protein sequence ID" value="GDY76696.1"/>
    <property type="molecule type" value="Genomic_DNA"/>
</dbReference>
<evidence type="ECO:0000313" key="3">
    <source>
        <dbReference type="EMBL" id="GDY76696.1"/>
    </source>
</evidence>
<reference evidence="3 4" key="1">
    <citation type="submission" date="2019-04" db="EMBL/GenBank/DDBJ databases">
        <title>Draft genome sequences of Streptomyces avermitilis ATCC 31267.</title>
        <authorList>
            <person name="Komaki H."/>
            <person name="Tamura T."/>
            <person name="Hosoyama A."/>
        </authorList>
    </citation>
    <scope>NUCLEOTIDE SEQUENCE [LARGE SCALE GENOMIC DNA]</scope>
    <source>
        <strain evidence="3 4">ATCC 31267</strain>
    </source>
</reference>
<dbReference type="EMBL" id="BJHX01000001">
    <property type="protein sequence ID" value="GDY63170.1"/>
    <property type="molecule type" value="Genomic_DNA"/>
</dbReference>
<gene>
    <name evidence="2" type="ORF">SAV14893_025630</name>
    <name evidence="3" type="ORF">SAV31267_061810</name>
</gene>
<dbReference type="Pfam" id="PF13560">
    <property type="entry name" value="HTH_31"/>
    <property type="match status" value="1"/>
</dbReference>
<dbReference type="Gene3D" id="1.10.260.40">
    <property type="entry name" value="lambda repressor-like DNA-binding domains"/>
    <property type="match status" value="1"/>
</dbReference>
<proteinExistence type="predicted"/>
<dbReference type="AlphaFoldDB" id="A0A4D4LUL1"/>
<evidence type="ECO:0000259" key="1">
    <source>
        <dbReference type="SMART" id="SM00530"/>
    </source>
</evidence>
<name>A0A4D4LUL1_STRAX</name>
<dbReference type="GO" id="GO:0003677">
    <property type="term" value="F:DNA binding"/>
    <property type="evidence" value="ECO:0007669"/>
    <property type="project" value="InterPro"/>
</dbReference>
<dbReference type="Pfam" id="PF19054">
    <property type="entry name" value="DUF5753"/>
    <property type="match status" value="1"/>
</dbReference>
<evidence type="ECO:0000313" key="5">
    <source>
        <dbReference type="Proteomes" id="UP000302139"/>
    </source>
</evidence>
<evidence type="ECO:0000313" key="4">
    <source>
        <dbReference type="Proteomes" id="UP000299211"/>
    </source>
</evidence>
<accession>A0A4D4LUL1</accession>
<dbReference type="InterPro" id="IPR001387">
    <property type="entry name" value="Cro/C1-type_HTH"/>
</dbReference>
<organism evidence="2 5">
    <name type="scientific">Streptomyces avermitilis</name>
    <dbReference type="NCBI Taxonomy" id="33903"/>
    <lineage>
        <taxon>Bacteria</taxon>
        <taxon>Bacillati</taxon>
        <taxon>Actinomycetota</taxon>
        <taxon>Actinomycetes</taxon>
        <taxon>Kitasatosporales</taxon>
        <taxon>Streptomycetaceae</taxon>
        <taxon>Streptomyces</taxon>
    </lineage>
</organism>
<reference evidence="2 5" key="2">
    <citation type="submission" date="2019-04" db="EMBL/GenBank/DDBJ databases">
        <title>Draft genome sequences of Streptomyces avermitilis NBRC 14893.</title>
        <authorList>
            <person name="Komaki H."/>
            <person name="Tamura T."/>
            <person name="Hosoyama A."/>
        </authorList>
    </citation>
    <scope>NUCLEOTIDE SEQUENCE [LARGE SCALE GENOMIC DNA]</scope>
    <source>
        <strain evidence="2 5">NBRC 14893</strain>
    </source>
</reference>
<feature type="domain" description="HTH cro/C1-type" evidence="1">
    <location>
        <begin position="29"/>
        <end position="84"/>
    </location>
</feature>
<dbReference type="STRING" id="33903.AQJ43_02330"/>
<evidence type="ECO:0000313" key="2">
    <source>
        <dbReference type="EMBL" id="GDY63170.1"/>
    </source>
</evidence>
<comment type="caution">
    <text evidence="2">The sequence shown here is derived from an EMBL/GenBank/DDBJ whole genome shotgun (WGS) entry which is preliminary data.</text>
</comment>
<dbReference type="SMART" id="SM00530">
    <property type="entry name" value="HTH_XRE"/>
    <property type="match status" value="1"/>
</dbReference>
<dbReference type="InterPro" id="IPR010982">
    <property type="entry name" value="Lambda_DNA-bd_dom_sf"/>
</dbReference>
<sequence>MDLVAPGGQTVAMPTRSTPTERQKRLGAELRKMRLAAGAPTEYAAGLLGIDRTRLSNMESGIRPFSPDRVRTLACNYSCTDDGYIEALVAMTSTKERGWWERHRGILPSGLLDIAELEWHATRVRTAQVMHAPGLLQTEDYARGVFTAVLPPLTRLEVELRVAHRMERQQVLERPSPLPYIAYVHEAVLRMPYGGTEATQQQLKHLCSQSERENIEVRVIPTSTGGFPGAGHALLYADGAVPQLDTVQLDSAHGPEFTHADAQLTKYRSHLNWMDGAAMTSAASRDLIRKIARDL</sequence>